<evidence type="ECO:0000259" key="2">
    <source>
        <dbReference type="Pfam" id="PF04982"/>
    </source>
</evidence>
<keyword evidence="1" id="KW-1133">Transmembrane helix</keyword>
<organism evidence="3 4">
    <name type="scientific">Oxalobacter paraformigenes</name>
    <dbReference type="NCBI Taxonomy" id="556268"/>
    <lineage>
        <taxon>Bacteria</taxon>
        <taxon>Pseudomonadati</taxon>
        <taxon>Pseudomonadota</taxon>
        <taxon>Betaproteobacteria</taxon>
        <taxon>Burkholderiales</taxon>
        <taxon>Oxalobacteraceae</taxon>
        <taxon>Oxalobacter</taxon>
    </lineage>
</organism>
<gene>
    <name evidence="3" type="ORF">OFAG_00538</name>
</gene>
<keyword evidence="4" id="KW-1185">Reference proteome</keyword>
<dbReference type="Pfam" id="PF04982">
    <property type="entry name" value="TM_HPP"/>
    <property type="match status" value="1"/>
</dbReference>
<feature type="transmembrane region" description="Helical" evidence="1">
    <location>
        <begin position="161"/>
        <end position="179"/>
    </location>
</feature>
<dbReference type="InterPro" id="IPR007065">
    <property type="entry name" value="HPP"/>
</dbReference>
<name>C3X2E9_9BURK</name>
<protein>
    <recommendedName>
        <fullName evidence="2">HPP transmembrane region domain-containing protein</fullName>
    </recommendedName>
</protein>
<keyword evidence="1" id="KW-0472">Membrane</keyword>
<reference evidence="3" key="1">
    <citation type="submission" date="2011-10" db="EMBL/GenBank/DDBJ databases">
        <title>The Genome Sequence of Oxalobacter formigenes HOxBLS.</title>
        <authorList>
            <consortium name="The Broad Institute Genome Sequencing Platform"/>
            <person name="Earl A."/>
            <person name="Ward D."/>
            <person name="Feldgarden M."/>
            <person name="Gevers D."/>
            <person name="Allison M.J."/>
            <person name="Humphrey S."/>
            <person name="Young S.K."/>
            <person name="Zeng Q."/>
            <person name="Gargeya S."/>
            <person name="Fitzgerald M."/>
            <person name="Haas B."/>
            <person name="Abouelleil A."/>
            <person name="Alvarado L."/>
            <person name="Arachchi H.M."/>
            <person name="Berlin A."/>
            <person name="Brown A."/>
            <person name="Chapman S.B."/>
            <person name="Chen Z."/>
            <person name="Dunbar C."/>
            <person name="Freedman E."/>
            <person name="Gearin G."/>
            <person name="Goldberg J."/>
            <person name="Griggs A."/>
            <person name="Gujja S."/>
            <person name="Heiman D."/>
            <person name="Howarth C."/>
            <person name="Larson L."/>
            <person name="Lui A."/>
            <person name="MacDonald P.J.P."/>
            <person name="Montmayeur A."/>
            <person name="Murphy C."/>
            <person name="Neiman D."/>
            <person name="Pearson M."/>
            <person name="Priest M."/>
            <person name="Roberts A."/>
            <person name="Saif S."/>
            <person name="Shea T."/>
            <person name="Shenoy N."/>
            <person name="Sisk P."/>
            <person name="Stolte C."/>
            <person name="Sykes S."/>
            <person name="Wortman J."/>
            <person name="Nusbaum C."/>
            <person name="Birren B."/>
        </authorList>
    </citation>
    <scope>NUCLEOTIDE SEQUENCE [LARGE SCALE GENOMIC DNA]</scope>
    <source>
        <strain evidence="3">HOxBLS</strain>
    </source>
</reference>
<feature type="transmembrane region" description="Helical" evidence="1">
    <location>
        <begin position="32"/>
        <end position="49"/>
    </location>
</feature>
<feature type="transmembrane region" description="Helical" evidence="1">
    <location>
        <begin position="89"/>
        <end position="106"/>
    </location>
</feature>
<evidence type="ECO:0000313" key="3">
    <source>
        <dbReference type="EMBL" id="EEO27385.2"/>
    </source>
</evidence>
<dbReference type="RefSeq" id="WP_020995218.1">
    <property type="nucleotide sequence ID" value="NZ_CABMNL010000001.1"/>
</dbReference>
<dbReference type="Proteomes" id="UP000003973">
    <property type="component" value="Unassembled WGS sequence"/>
</dbReference>
<dbReference type="EMBL" id="ACDP02000026">
    <property type="protein sequence ID" value="EEO27385.2"/>
    <property type="molecule type" value="Genomic_DNA"/>
</dbReference>
<dbReference type="eggNOG" id="COG3448">
    <property type="taxonomic scope" value="Bacteria"/>
</dbReference>
<feature type="domain" description="HPP transmembrane region" evidence="2">
    <location>
        <begin position="26"/>
        <end position="187"/>
    </location>
</feature>
<accession>C3X2E9</accession>
<evidence type="ECO:0000313" key="4">
    <source>
        <dbReference type="Proteomes" id="UP000003973"/>
    </source>
</evidence>
<dbReference type="InterPro" id="IPR058581">
    <property type="entry name" value="TM_HPP"/>
</dbReference>
<keyword evidence="1" id="KW-0812">Transmembrane</keyword>
<sequence length="191" mass="20541">MKGRFCKVKLKAYFEKMKGGPRTLARKPLSEIFWAWTGGFAGIYAVWWLNRYMGIQGDANLFLIGSFGASAVLIYGVPMGELSQPRNLVGGHVISALVGVIAYTLFPDHPALASALAVSTAIAAMMITNTTHPPGGATALIAVIGGASVHELGLMYAFSPVLIGVLIMLLVAVIVNNFSSNKNRHYPKYWI</sequence>
<dbReference type="HOGENOM" id="CLU_040397_2_1_4"/>
<dbReference type="PANTHER" id="PTHR33741:SF5">
    <property type="entry name" value="TRANSMEMBRANE PROTEIN DDB_G0269096-RELATED"/>
    <property type="match status" value="1"/>
</dbReference>
<dbReference type="PANTHER" id="PTHR33741">
    <property type="entry name" value="TRANSMEMBRANE PROTEIN DDB_G0269096-RELATED"/>
    <property type="match status" value="1"/>
</dbReference>
<evidence type="ECO:0000256" key="1">
    <source>
        <dbReference type="SAM" id="Phobius"/>
    </source>
</evidence>
<dbReference type="AlphaFoldDB" id="C3X2E9"/>
<proteinExistence type="predicted"/>
<feature type="transmembrane region" description="Helical" evidence="1">
    <location>
        <begin position="61"/>
        <end position="77"/>
    </location>
</feature>
<comment type="caution">
    <text evidence="3">The sequence shown here is derived from an EMBL/GenBank/DDBJ whole genome shotgun (WGS) entry which is preliminary data.</text>
</comment>